<dbReference type="AlphaFoldDB" id="A0A162CYJ1"/>
<protein>
    <recommendedName>
        <fullName evidence="3">U32 family peptidase</fullName>
    </recommendedName>
</protein>
<dbReference type="Proteomes" id="UP000076858">
    <property type="component" value="Unassembled WGS sequence"/>
</dbReference>
<evidence type="ECO:0000313" key="2">
    <source>
        <dbReference type="Proteomes" id="UP000076858"/>
    </source>
</evidence>
<dbReference type="Pfam" id="PF01136">
    <property type="entry name" value="Peptidase_U32"/>
    <property type="match status" value="1"/>
</dbReference>
<dbReference type="EMBL" id="LRGB01007964">
    <property type="protein sequence ID" value="KZS00974.1"/>
    <property type="molecule type" value="Genomic_DNA"/>
</dbReference>
<organism evidence="1 2">
    <name type="scientific">Daphnia magna</name>
    <dbReference type="NCBI Taxonomy" id="35525"/>
    <lineage>
        <taxon>Eukaryota</taxon>
        <taxon>Metazoa</taxon>
        <taxon>Ecdysozoa</taxon>
        <taxon>Arthropoda</taxon>
        <taxon>Crustacea</taxon>
        <taxon>Branchiopoda</taxon>
        <taxon>Diplostraca</taxon>
        <taxon>Cladocera</taxon>
        <taxon>Anomopoda</taxon>
        <taxon>Daphniidae</taxon>
        <taxon>Daphnia</taxon>
    </lineage>
</organism>
<proteinExistence type="predicted"/>
<evidence type="ECO:0008006" key="3">
    <source>
        <dbReference type="Google" id="ProtNLM"/>
    </source>
</evidence>
<dbReference type="PANTHER" id="PTHR30217:SF10">
    <property type="entry name" value="23S RRNA 5-HYDROXYCYTIDINE C2501 SYNTHASE"/>
    <property type="match status" value="1"/>
</dbReference>
<keyword evidence="2" id="KW-1185">Reference proteome</keyword>
<comment type="caution">
    <text evidence="1">The sequence shown here is derived from an EMBL/GenBank/DDBJ whole genome shotgun (WGS) entry which is preliminary data.</text>
</comment>
<dbReference type="InterPro" id="IPR001539">
    <property type="entry name" value="Peptidase_U32"/>
</dbReference>
<gene>
    <name evidence="1" type="ORF">APZ42_002517</name>
</gene>
<dbReference type="PROSITE" id="PS01276">
    <property type="entry name" value="PEPTIDASE_U32"/>
    <property type="match status" value="1"/>
</dbReference>
<dbReference type="STRING" id="35525.A0A162CYJ1"/>
<dbReference type="InterPro" id="IPR051454">
    <property type="entry name" value="RNA/ubiquinone_mod_enzymes"/>
</dbReference>
<dbReference type="PANTHER" id="PTHR30217">
    <property type="entry name" value="PEPTIDASE U32 FAMILY"/>
    <property type="match status" value="1"/>
</dbReference>
<feature type="non-terminal residue" evidence="1">
    <location>
        <position position="1"/>
    </location>
</feature>
<name>A0A162CYJ1_9CRUS</name>
<evidence type="ECO:0000313" key="1">
    <source>
        <dbReference type="EMBL" id="KZS00974.1"/>
    </source>
</evidence>
<reference evidence="1 2" key="1">
    <citation type="submission" date="2016-03" db="EMBL/GenBank/DDBJ databases">
        <title>EvidentialGene: Evidence-directed Construction of Genes on Genomes.</title>
        <authorList>
            <person name="Gilbert D.G."/>
            <person name="Choi J.-H."/>
            <person name="Mockaitis K."/>
            <person name="Colbourne J."/>
            <person name="Pfrender M."/>
        </authorList>
    </citation>
    <scope>NUCLEOTIDE SEQUENCE [LARGE SCALE GENOMIC DNA]</scope>
    <source>
        <strain evidence="1 2">Xinb3</strain>
        <tissue evidence="1">Complete organism</tissue>
    </source>
</reference>
<sequence>PNSVADIERLCRHAHRFGARIFVTMNTILRDDELEGARRQAWQLYEAGVDALIVQDMGLLQLDLPPLQLHASTQTDIRTPEKARFLQDVGFSQMVLARELDLGQIQAIRAQVQDATLEFFIHGALCVAYSGQCFISHAHSGRSANRGNCSQECRLPYTVTDAQGRVIAHDKHVLSLKDNDQSANLELLA</sequence>
<feature type="non-terminal residue" evidence="1">
    <location>
        <position position="189"/>
    </location>
</feature>
<accession>A0A162CYJ1</accession>